<dbReference type="RefSeq" id="WP_242333024.1">
    <property type="nucleotide sequence ID" value="NZ_CP071872.1"/>
</dbReference>
<dbReference type="SUPFAM" id="SSF49785">
    <property type="entry name" value="Galactose-binding domain-like"/>
    <property type="match status" value="1"/>
</dbReference>
<keyword evidence="8" id="KW-1185">Reference proteome</keyword>
<reference evidence="7 8" key="1">
    <citation type="submission" date="2021-03" db="EMBL/GenBank/DDBJ databases">
        <title>Complete genome of Streptomyces formicae strain 1H-GS9 (DSM 100524).</title>
        <authorList>
            <person name="Atanasov K.E."/>
            <person name="Altabella T."/>
            <person name="Ferrer A."/>
        </authorList>
    </citation>
    <scope>NUCLEOTIDE SEQUENCE [LARGE SCALE GENOMIC DNA]</scope>
    <source>
        <strain evidence="7 8">1H-GS9</strain>
    </source>
</reference>
<evidence type="ECO:0000256" key="2">
    <source>
        <dbReference type="ARBA" id="ARBA00023295"/>
    </source>
</evidence>
<evidence type="ECO:0000313" key="8">
    <source>
        <dbReference type="Proteomes" id="UP000828924"/>
    </source>
</evidence>
<accession>A0ABY3WN32</accession>
<gene>
    <name evidence="7" type="ORF">J4032_23415</name>
</gene>
<dbReference type="PRINTS" id="PR00014">
    <property type="entry name" value="FNTYPEIII"/>
</dbReference>
<dbReference type="PROSITE" id="PS50853">
    <property type="entry name" value="FN3"/>
    <property type="match status" value="1"/>
</dbReference>
<feature type="signal peptide" evidence="4">
    <location>
        <begin position="1"/>
        <end position="30"/>
    </location>
</feature>
<dbReference type="InterPro" id="IPR003961">
    <property type="entry name" value="FN3_dom"/>
</dbReference>
<dbReference type="InterPro" id="IPR052750">
    <property type="entry name" value="GH18_Chitinase"/>
</dbReference>
<dbReference type="CDD" id="cd06543">
    <property type="entry name" value="GH18_PF-ChiA-like"/>
    <property type="match status" value="1"/>
</dbReference>
<dbReference type="PANTHER" id="PTHR42976:SF1">
    <property type="entry name" value="GH18 DOMAIN-CONTAINING PROTEIN-RELATED"/>
    <property type="match status" value="1"/>
</dbReference>
<keyword evidence="4" id="KW-0732">Signal</keyword>
<dbReference type="Gene3D" id="3.20.20.80">
    <property type="entry name" value="Glycosidases"/>
    <property type="match status" value="1"/>
</dbReference>
<dbReference type="CDD" id="cd00063">
    <property type="entry name" value="FN3"/>
    <property type="match status" value="1"/>
</dbReference>
<dbReference type="InterPro" id="IPR001223">
    <property type="entry name" value="Glyco_hydro18_cat"/>
</dbReference>
<keyword evidence="1" id="KW-0378">Hydrolase</keyword>
<dbReference type="InterPro" id="IPR008979">
    <property type="entry name" value="Galactose-bd-like_sf"/>
</dbReference>
<dbReference type="SUPFAM" id="SSF51445">
    <property type="entry name" value="(Trans)glycosidases"/>
    <property type="match status" value="1"/>
</dbReference>
<feature type="domain" description="Fibronectin type-III" evidence="5">
    <location>
        <begin position="173"/>
        <end position="258"/>
    </location>
</feature>
<dbReference type="InterPro" id="IPR006311">
    <property type="entry name" value="TAT_signal"/>
</dbReference>
<dbReference type="Gene3D" id="2.60.40.10">
    <property type="entry name" value="Immunoglobulins"/>
    <property type="match status" value="1"/>
</dbReference>
<evidence type="ECO:0000259" key="5">
    <source>
        <dbReference type="PROSITE" id="PS50853"/>
    </source>
</evidence>
<dbReference type="SUPFAM" id="SSF49265">
    <property type="entry name" value="Fibronectin type III"/>
    <property type="match status" value="1"/>
</dbReference>
<feature type="domain" description="GH18" evidence="6">
    <location>
        <begin position="265"/>
        <end position="556"/>
    </location>
</feature>
<dbReference type="InterPro" id="IPR036116">
    <property type="entry name" value="FN3_sf"/>
</dbReference>
<organism evidence="7 8">
    <name type="scientific">Streptomyces formicae</name>
    <dbReference type="NCBI Taxonomy" id="1616117"/>
    <lineage>
        <taxon>Bacteria</taxon>
        <taxon>Bacillati</taxon>
        <taxon>Actinomycetota</taxon>
        <taxon>Actinomycetes</taxon>
        <taxon>Kitasatosporales</taxon>
        <taxon>Streptomycetaceae</taxon>
        <taxon>Streptomyces</taxon>
    </lineage>
</organism>
<keyword evidence="3" id="KW-0119">Carbohydrate metabolism</keyword>
<evidence type="ECO:0000313" key="7">
    <source>
        <dbReference type="EMBL" id="UNM14024.1"/>
    </source>
</evidence>
<dbReference type="Gene3D" id="2.60.120.260">
    <property type="entry name" value="Galactose-binding domain-like"/>
    <property type="match status" value="1"/>
</dbReference>
<keyword evidence="2" id="KW-0326">Glycosidase</keyword>
<sequence length="556" mass="57253">MRSRHRLLAGLSATVLAAAAAVALPSTAQAANLLSNPGFETGSLSGWSCSGGLGSVVSTPVRSGTRALAGAASASDNAKCTQTVSVQPNTAYSLTGWVRGSNVYLGVTGGSSTWTTSTGSYAQLTVSFTTGASQTTAEIYLHGWYGTGTYYADDISLDGPGGGGGGDTQAPTTPTNFRSTAKTSSSVSLAWNAATDNTAVTGYDVYRGSTLATSVTGTSATVTGLAASTAYSFTVRARDAAGNTSPASTAVNVTTEAGGGGGTGFKQAAPYLYLGWGDPPSVSTVMSATGIKWFTMAFILSSGGCNPAWDGTRPLTGGTDQSTINAIRAAGGDIVPSIGGWSGNKLGPNCATPEALAGAYQQVINAYGLKAIDVDIENTDEFENEAVQDRILNALKIVKQNNPGLRTIITFGTSTTGPTWWGNRLIERANALQANIDVFTIMPFDFGGGADMYGNTVNATEGLKTKLKSTFGWDDATAYAHIGISGMNGLSDQQELTSPQIWTQIKDWANSHHIARLAYWSVNRDRPCPGGGVTSNCSGISQSNWQFTSITAGFTG</sequence>
<dbReference type="Pfam" id="PF00041">
    <property type="entry name" value="fn3"/>
    <property type="match status" value="1"/>
</dbReference>
<dbReference type="Proteomes" id="UP000828924">
    <property type="component" value="Chromosome"/>
</dbReference>
<dbReference type="PANTHER" id="PTHR42976">
    <property type="entry name" value="BIFUNCTIONAL CHITINASE/LYSOZYME-RELATED"/>
    <property type="match status" value="1"/>
</dbReference>
<protein>
    <submittedName>
        <fullName evidence="7">Carbohydrate binding domain-containing protein</fullName>
    </submittedName>
</protein>
<dbReference type="InterPro" id="IPR013783">
    <property type="entry name" value="Ig-like_fold"/>
</dbReference>
<dbReference type="InterPro" id="IPR017853">
    <property type="entry name" value="GH"/>
</dbReference>
<evidence type="ECO:0000256" key="4">
    <source>
        <dbReference type="SAM" id="SignalP"/>
    </source>
</evidence>
<feature type="chain" id="PRO_5045306424" evidence="4">
    <location>
        <begin position="31"/>
        <end position="556"/>
    </location>
</feature>
<proteinExistence type="predicted"/>
<dbReference type="SMART" id="SM00060">
    <property type="entry name" value="FN3"/>
    <property type="match status" value="1"/>
</dbReference>
<evidence type="ECO:0000259" key="6">
    <source>
        <dbReference type="PROSITE" id="PS51910"/>
    </source>
</evidence>
<dbReference type="EMBL" id="CP071872">
    <property type="protein sequence ID" value="UNM14024.1"/>
    <property type="molecule type" value="Genomic_DNA"/>
</dbReference>
<keyword evidence="3" id="KW-0624">Polysaccharide degradation</keyword>
<evidence type="ECO:0000256" key="1">
    <source>
        <dbReference type="ARBA" id="ARBA00022801"/>
    </source>
</evidence>
<dbReference type="PROSITE" id="PS51910">
    <property type="entry name" value="GH18_2"/>
    <property type="match status" value="1"/>
</dbReference>
<name>A0ABY3WN32_9ACTN</name>
<evidence type="ECO:0000256" key="3">
    <source>
        <dbReference type="ARBA" id="ARBA00023326"/>
    </source>
</evidence>
<dbReference type="InterPro" id="IPR003305">
    <property type="entry name" value="CenC_carb-bd"/>
</dbReference>
<dbReference type="Pfam" id="PF02018">
    <property type="entry name" value="CBM_4_9"/>
    <property type="match status" value="1"/>
</dbReference>
<dbReference type="PROSITE" id="PS51318">
    <property type="entry name" value="TAT"/>
    <property type="match status" value="1"/>
</dbReference>